<sequence length="503" mass="55545">MALTAHDDLHVVMAASEAVPYAKTGGLADVVTALAMELSKLGHRVTLLVPGYQGQAAQAARQGIMRFSLSVAGTTVELMVDEELVPVTGASHPLRVFFIRYDRYFDRPGLYQEDHHDYPDNLERFTLFCRGVLSVLSILTEVQGEQVDVLHLHDWQTALCPVYLKALPHEYTGLQRIKTLLTLHNLGYQGIFPAQDFVKTGLPRSLFSPSNLEFYGSVNCLKGGIIYSDAVSTVSPTYAKEIITAEYGCGLEGVLSARVDGVRGITNGIDITVWDPEHDSYLPARYTAADLAGKGVCKQALQAECNLPNLKVPVFGVIGRLTFQKGFDLLMDIIPELMSMELQIVFLGTGDHDLEQQFRAAKAEYPEKIGLYVGFDEGRAHRIEAGADMLIMPSRYEPCGLSQLYSLRYGTVPIVRRTGGLADTVVPFRPSTVKSKRATGFHFIEPSSDALLSTILLSLHVYEKPETWNSLVSSGMGTDLSWKRSALQYIDLYRSMAGDLRRV</sequence>
<comment type="similarity">
    <text evidence="4 8">Belongs to the glycosyltransferase 1 family. Bacterial/plant glycogen synthase subfamily.</text>
</comment>
<dbReference type="GO" id="GO:0004373">
    <property type="term" value="F:alpha-1,4-glucan glucosyltransferase (UDP-glucose donor) activity"/>
    <property type="evidence" value="ECO:0007669"/>
    <property type="project" value="InterPro"/>
</dbReference>
<evidence type="ECO:0000256" key="8">
    <source>
        <dbReference type="HAMAP-Rule" id="MF_00484"/>
    </source>
</evidence>
<protein>
    <recommendedName>
        <fullName evidence="8">Glycogen synthase</fullName>
        <ecNumber evidence="8">2.4.1.21</ecNumber>
    </recommendedName>
    <alternativeName>
        <fullName evidence="8">Starch [bacterial glycogen] synthase</fullName>
    </alternativeName>
</protein>
<dbReference type="NCBIfam" id="NF001899">
    <property type="entry name" value="PRK00654.1-2"/>
    <property type="match status" value="1"/>
</dbReference>
<dbReference type="InterPro" id="IPR011835">
    <property type="entry name" value="GS/SS"/>
</dbReference>
<proteinExistence type="inferred from homology"/>
<feature type="binding site" evidence="8">
    <location>
        <position position="23"/>
    </location>
    <ligand>
        <name>ADP-alpha-D-glucose</name>
        <dbReference type="ChEBI" id="CHEBI:57498"/>
    </ligand>
</feature>
<evidence type="ECO:0000313" key="11">
    <source>
        <dbReference type="EMBL" id="QPD03589.1"/>
    </source>
</evidence>
<dbReference type="HAMAP" id="MF_00484">
    <property type="entry name" value="Glycogen_synth"/>
    <property type="match status" value="1"/>
</dbReference>
<dbReference type="Pfam" id="PF08323">
    <property type="entry name" value="Glyco_transf_5"/>
    <property type="match status" value="1"/>
</dbReference>
<dbReference type="Gene3D" id="3.40.50.2000">
    <property type="entry name" value="Glycogen Phosphorylase B"/>
    <property type="match status" value="2"/>
</dbReference>
<keyword evidence="5 8" id="KW-0328">Glycosyltransferase</keyword>
<dbReference type="SUPFAM" id="SSF53756">
    <property type="entry name" value="UDP-Glycosyltransferase/glycogen phosphorylase"/>
    <property type="match status" value="1"/>
</dbReference>
<gene>
    <name evidence="8" type="primary">glgA</name>
    <name evidence="11" type="ORF">Nkreftii_001363</name>
</gene>
<comment type="pathway">
    <text evidence="3 8">Glycan biosynthesis; glycogen biosynthesis.</text>
</comment>
<evidence type="ECO:0000256" key="6">
    <source>
        <dbReference type="ARBA" id="ARBA00022679"/>
    </source>
</evidence>
<evidence type="ECO:0000256" key="3">
    <source>
        <dbReference type="ARBA" id="ARBA00004964"/>
    </source>
</evidence>
<dbReference type="PANTHER" id="PTHR45825:SF11">
    <property type="entry name" value="ALPHA AMYLASE DOMAIN-CONTAINING PROTEIN"/>
    <property type="match status" value="1"/>
</dbReference>
<comment type="function">
    <text evidence="2 8">Synthesizes alpha-1,4-glucan chains using ADP-glucose.</text>
</comment>
<dbReference type="EMBL" id="CP047423">
    <property type="protein sequence ID" value="QPD03589.1"/>
    <property type="molecule type" value="Genomic_DNA"/>
</dbReference>
<evidence type="ECO:0000256" key="5">
    <source>
        <dbReference type="ARBA" id="ARBA00022676"/>
    </source>
</evidence>
<dbReference type="PANTHER" id="PTHR45825">
    <property type="entry name" value="GRANULE-BOUND STARCH SYNTHASE 1, CHLOROPLASTIC/AMYLOPLASTIC"/>
    <property type="match status" value="1"/>
</dbReference>
<dbReference type="KEGG" id="nkf:Nkreftii_001363"/>
<dbReference type="UniPathway" id="UPA00164"/>
<evidence type="ECO:0000256" key="2">
    <source>
        <dbReference type="ARBA" id="ARBA00002764"/>
    </source>
</evidence>
<evidence type="ECO:0000259" key="9">
    <source>
        <dbReference type="Pfam" id="PF00534"/>
    </source>
</evidence>
<evidence type="ECO:0000259" key="10">
    <source>
        <dbReference type="Pfam" id="PF08323"/>
    </source>
</evidence>
<keyword evidence="6 8" id="KW-0808">Transferase</keyword>
<evidence type="ECO:0000256" key="7">
    <source>
        <dbReference type="ARBA" id="ARBA00023056"/>
    </source>
</evidence>
<feature type="domain" description="Glycosyl transferase family 1" evidence="9">
    <location>
        <begin position="308"/>
        <end position="468"/>
    </location>
</feature>
<dbReference type="AlphaFoldDB" id="A0A7S8FCH8"/>
<feature type="domain" description="Starch synthase catalytic" evidence="10">
    <location>
        <begin position="10"/>
        <end position="256"/>
    </location>
</feature>
<comment type="catalytic activity">
    <reaction evidence="1 8">
        <text>[(1-&gt;4)-alpha-D-glucosyl](n) + ADP-alpha-D-glucose = [(1-&gt;4)-alpha-D-glucosyl](n+1) + ADP + H(+)</text>
        <dbReference type="Rhea" id="RHEA:18189"/>
        <dbReference type="Rhea" id="RHEA-COMP:9584"/>
        <dbReference type="Rhea" id="RHEA-COMP:9587"/>
        <dbReference type="ChEBI" id="CHEBI:15378"/>
        <dbReference type="ChEBI" id="CHEBI:15444"/>
        <dbReference type="ChEBI" id="CHEBI:57498"/>
        <dbReference type="ChEBI" id="CHEBI:456216"/>
        <dbReference type="EC" id="2.4.1.21"/>
    </reaction>
</comment>
<dbReference type="InterPro" id="IPR001296">
    <property type="entry name" value="Glyco_trans_1"/>
</dbReference>
<organism evidence="11 12">
    <name type="scientific">Candidatus Nitrospira kreftii</name>
    <dbReference type="NCBI Taxonomy" id="2652173"/>
    <lineage>
        <taxon>Bacteria</taxon>
        <taxon>Pseudomonadati</taxon>
        <taxon>Nitrospirota</taxon>
        <taxon>Nitrospiria</taxon>
        <taxon>Nitrospirales</taxon>
        <taxon>Nitrospiraceae</taxon>
        <taxon>Nitrospira</taxon>
    </lineage>
</organism>
<accession>A0A7S8FCH8</accession>
<name>A0A7S8FCH8_9BACT</name>
<dbReference type="CDD" id="cd03791">
    <property type="entry name" value="GT5_Glycogen_synthase_DULL1-like"/>
    <property type="match status" value="1"/>
</dbReference>
<dbReference type="EC" id="2.4.1.21" evidence="8"/>
<evidence type="ECO:0000313" key="12">
    <source>
        <dbReference type="Proteomes" id="UP000593737"/>
    </source>
</evidence>
<evidence type="ECO:0000256" key="4">
    <source>
        <dbReference type="ARBA" id="ARBA00010281"/>
    </source>
</evidence>
<dbReference type="InterPro" id="IPR013534">
    <property type="entry name" value="Starch_synth_cat_dom"/>
</dbReference>
<dbReference type="NCBIfam" id="TIGR02095">
    <property type="entry name" value="glgA"/>
    <property type="match status" value="1"/>
</dbReference>
<dbReference type="Pfam" id="PF00534">
    <property type="entry name" value="Glycos_transf_1"/>
    <property type="match status" value="1"/>
</dbReference>
<keyword evidence="7 8" id="KW-0320">Glycogen biosynthesis</keyword>
<evidence type="ECO:0000256" key="1">
    <source>
        <dbReference type="ARBA" id="ARBA00001478"/>
    </source>
</evidence>
<dbReference type="GO" id="GO:0005978">
    <property type="term" value="P:glycogen biosynthetic process"/>
    <property type="evidence" value="ECO:0007669"/>
    <property type="project" value="UniProtKB-UniRule"/>
</dbReference>
<dbReference type="GO" id="GO:0009011">
    <property type="term" value="F:alpha-1,4-glucan glucosyltransferase (ADP-glucose donor) activity"/>
    <property type="evidence" value="ECO:0007669"/>
    <property type="project" value="UniProtKB-UniRule"/>
</dbReference>
<dbReference type="Proteomes" id="UP000593737">
    <property type="component" value="Chromosome"/>
</dbReference>
<reference evidence="11 12" key="1">
    <citation type="journal article" date="2020" name="ISME J.">
        <title>Enrichment and physiological characterization of a novel comammox Nitrospira indicates ammonium inhibition of complete nitrification.</title>
        <authorList>
            <person name="Sakoula D."/>
            <person name="Koch H."/>
            <person name="Frank J."/>
            <person name="Jetten M.S.M."/>
            <person name="van Kessel M.A.H.J."/>
            <person name="Lucker S."/>
        </authorList>
    </citation>
    <scope>NUCLEOTIDE SEQUENCE [LARGE SCALE GENOMIC DNA]</scope>
    <source>
        <strain evidence="11">Comreactor17</strain>
    </source>
</reference>